<dbReference type="PANTHER" id="PTHR47357">
    <property type="entry name" value="COP1-INTERACTIVE PROTEIN 1"/>
    <property type="match status" value="1"/>
</dbReference>
<dbReference type="STRING" id="3983.A0A2C9V3U1"/>
<dbReference type="Pfam" id="PF07765">
    <property type="entry name" value="KIP1"/>
    <property type="match status" value="1"/>
</dbReference>
<feature type="compositionally biased region" description="Basic residues" evidence="3">
    <location>
        <begin position="117"/>
        <end position="126"/>
    </location>
</feature>
<sequence>MKKRHWRESIKSFFGCHIDPEQGEQLKGTKTEIENKVKKILKLLKEEDLKEKDGLSGENSKKESLVQLIEDFHNQYQLLYEQYDHLTGELRNKFHGKRGADTSSSSSSESESDHSSKGKGNKNGKLKSKDQKIVDVLKHELETTNLEVVELKSKLIATNEEKEALNLEHQTALSKIKETEEIIRKLKFEVKRLGVEKGKLLVENGELKQNLDASGNVEAELNKRLEEMSKDKDDLIVEGEKIVEELKTIANHLQEEKVVLEQQQESFGAEVARMKQQLESAELQVSDLSQRLTHTEESNKSLASSVLEQNSRLDDMTLEKESLTAQVNTLLADLERLYTQKVELEEQMASKADETSIQVKGLMDQVNELQQQQESIGNEKAELEVKLEEKTREISEFLVLIENLKEETAHKTEDYRRILEERESLTGQMKHLELEVENLQNQKAYLEEQIRTEIKENGRLGEDMVGLQNKFLDFERTLKERGLEFLALQERHEKGENEAFAKIMALIMQANNLKLGLDSLPAKKNQLQLQLEKEKQQFRESLIGMENQKFELMSKIADQQKMLAEQEEAYRKLSEEYKQVEGWFQERKDVERKVEEMAAQFQKNAGSKDQIVAELEETVENLKRDLKVKGDELNTLVDHFQNIEVKLRLSNQKLRVTEQLLTEKEESFRKAEANFQRELKVLEERIATKSRTIAATKEACQRMVTDASEKVKSTLRGVEALSLKFEDDCKSYEHRIMEISNEIQIAKNKVIEMKNDKEQLGKEVGDLVVQLQVTKERESTSRAKIEQLEAKIRKDEGEKENLTKAVSQLEKKVSELEIIMKEKDKGILDLGEEKREAIRQLCLWIEYHRSH</sequence>
<evidence type="ECO:0000259" key="4">
    <source>
        <dbReference type="PROSITE" id="PS51774"/>
    </source>
</evidence>
<protein>
    <recommendedName>
        <fullName evidence="4">NAB domain-containing protein</fullName>
    </recommendedName>
</protein>
<dbReference type="GO" id="GO:0005200">
    <property type="term" value="F:structural constituent of cytoskeleton"/>
    <property type="evidence" value="ECO:0000318"/>
    <property type="project" value="GO_Central"/>
</dbReference>
<reference evidence="5" key="1">
    <citation type="submission" date="2016-02" db="EMBL/GenBank/DDBJ databases">
        <title>WGS assembly of Manihot esculenta.</title>
        <authorList>
            <person name="Bredeson J.V."/>
            <person name="Prochnik S.E."/>
            <person name="Lyons J.B."/>
            <person name="Schmutz J."/>
            <person name="Grimwood J."/>
            <person name="Vrebalov J."/>
            <person name="Bart R.S."/>
            <person name="Amuge T."/>
            <person name="Ferguson M.E."/>
            <person name="Green R."/>
            <person name="Putnam N."/>
            <person name="Stites J."/>
            <person name="Rounsley S."/>
            <person name="Rokhsar D.S."/>
        </authorList>
    </citation>
    <scope>NUCLEOTIDE SEQUENCE [LARGE SCALE GENOMIC DNA]</scope>
    <source>
        <tissue evidence="5">Leaf</tissue>
    </source>
</reference>
<feature type="domain" description="NAB" evidence="4">
    <location>
        <begin position="10"/>
        <end position="90"/>
    </location>
</feature>
<feature type="coiled-coil region" evidence="2">
    <location>
        <begin position="134"/>
        <end position="456"/>
    </location>
</feature>
<dbReference type="GO" id="GO:0003779">
    <property type="term" value="F:actin binding"/>
    <property type="evidence" value="ECO:0007669"/>
    <property type="project" value="InterPro"/>
</dbReference>
<organism evidence="5">
    <name type="scientific">Manihot esculenta</name>
    <name type="common">Cassava</name>
    <name type="synonym">Jatropha manihot</name>
    <dbReference type="NCBI Taxonomy" id="3983"/>
    <lineage>
        <taxon>Eukaryota</taxon>
        <taxon>Viridiplantae</taxon>
        <taxon>Streptophyta</taxon>
        <taxon>Embryophyta</taxon>
        <taxon>Tracheophyta</taxon>
        <taxon>Spermatophyta</taxon>
        <taxon>Magnoliopsida</taxon>
        <taxon>eudicotyledons</taxon>
        <taxon>Gunneridae</taxon>
        <taxon>Pentapetalae</taxon>
        <taxon>rosids</taxon>
        <taxon>fabids</taxon>
        <taxon>Malpighiales</taxon>
        <taxon>Euphorbiaceae</taxon>
        <taxon>Crotonoideae</taxon>
        <taxon>Manihoteae</taxon>
        <taxon>Manihot</taxon>
    </lineage>
</organism>
<dbReference type="PANTHER" id="PTHR47357:SF1">
    <property type="entry name" value="SPINDLE POLE BODY COMPONENT 110"/>
    <property type="match status" value="1"/>
</dbReference>
<dbReference type="GO" id="GO:0005856">
    <property type="term" value="C:cytoskeleton"/>
    <property type="evidence" value="ECO:0000318"/>
    <property type="project" value="GO_Central"/>
</dbReference>
<gene>
    <name evidence="5" type="ORF">MANES_10G064300</name>
</gene>
<evidence type="ECO:0000256" key="2">
    <source>
        <dbReference type="SAM" id="Coils"/>
    </source>
</evidence>
<evidence type="ECO:0000313" key="5">
    <source>
        <dbReference type="EMBL" id="OAY39061.1"/>
    </source>
</evidence>
<feature type="coiled-coil region" evidence="2">
    <location>
        <begin position="517"/>
        <end position="699"/>
    </location>
</feature>
<name>A0A2C9V3U1_MANES</name>
<accession>A0A2C9V3U1</accession>
<feature type="coiled-coil region" evidence="2">
    <location>
        <begin position="729"/>
        <end position="819"/>
    </location>
</feature>
<proteinExistence type="predicted"/>
<feature type="region of interest" description="Disordered" evidence="3">
    <location>
        <begin position="94"/>
        <end position="128"/>
    </location>
</feature>
<dbReference type="OrthoDB" id="2441647at2759"/>
<dbReference type="InterPro" id="IPR011684">
    <property type="entry name" value="NAB"/>
</dbReference>
<evidence type="ECO:0000256" key="3">
    <source>
        <dbReference type="SAM" id="MobiDB-lite"/>
    </source>
</evidence>
<evidence type="ECO:0000256" key="1">
    <source>
        <dbReference type="ARBA" id="ARBA00023054"/>
    </source>
</evidence>
<dbReference type="AlphaFoldDB" id="A0A2C9V3U1"/>
<dbReference type="PROSITE" id="PS51774">
    <property type="entry name" value="NAB"/>
    <property type="match status" value="1"/>
</dbReference>
<dbReference type="EMBL" id="CM004396">
    <property type="protein sequence ID" value="OAY39061.1"/>
    <property type="molecule type" value="Genomic_DNA"/>
</dbReference>
<dbReference type="OMA" id="MSITSHG"/>
<keyword evidence="1 2" id="KW-0175">Coiled coil</keyword>